<evidence type="ECO:0000256" key="2">
    <source>
        <dbReference type="ARBA" id="ARBA00022679"/>
    </source>
</evidence>
<dbReference type="SMART" id="SM00220">
    <property type="entry name" value="S_TKc"/>
    <property type="match status" value="1"/>
</dbReference>
<dbReference type="GeneID" id="14907284"/>
<keyword evidence="4" id="KW-0418">Kinase</keyword>
<keyword evidence="2" id="KW-0808">Transferase</keyword>
<dbReference type="SUPFAM" id="SSF56112">
    <property type="entry name" value="Protein kinase-like (PK-like)"/>
    <property type="match status" value="1"/>
</dbReference>
<reference evidence="8 9" key="1">
    <citation type="submission" date="2011-07" db="EMBL/GenBank/DDBJ databases">
        <authorList>
            <person name="Coyne R."/>
            <person name="Brami D."/>
            <person name="Johnson J."/>
            <person name="Hostetler J."/>
            <person name="Hannick L."/>
            <person name="Clark T."/>
            <person name="Cassidy-Hanley D."/>
            <person name="Inman J."/>
        </authorList>
    </citation>
    <scope>NUCLEOTIDE SEQUENCE [LARGE SCALE GENOMIC DNA]</scope>
    <source>
        <strain evidence="8 9">G5</strain>
    </source>
</reference>
<dbReference type="InParanoid" id="G0QUF0"/>
<dbReference type="Gene3D" id="1.10.510.10">
    <property type="entry name" value="Transferase(Phosphotransferase) domain 1"/>
    <property type="match status" value="1"/>
</dbReference>
<proteinExistence type="predicted"/>
<dbReference type="OrthoDB" id="345735at2759"/>
<sequence length="149" mass="17281">MQKIDVVKIADFGYSTVCGKKDSKKTYCGTLDYMSPEIVKGEKYNKQVDMWAFGVLAYEILQGVTPFYERSRKGTLQKIEKGQFNFTKDISDDAKNFVSCLLNVSSVNRQSIKQQIKHQWINQKNMAYQQKIVYDIDLKVINILMNKED</sequence>
<dbReference type="AlphaFoldDB" id="G0QUF0"/>
<dbReference type="GO" id="GO:0004674">
    <property type="term" value="F:protein serine/threonine kinase activity"/>
    <property type="evidence" value="ECO:0007669"/>
    <property type="project" value="UniProtKB-KW"/>
</dbReference>
<dbReference type="PANTHER" id="PTHR24350">
    <property type="entry name" value="SERINE/THREONINE-PROTEIN KINASE IAL-RELATED"/>
    <property type="match status" value="1"/>
</dbReference>
<dbReference type="RefSeq" id="XP_004034632.1">
    <property type="nucleotide sequence ID" value="XM_004034584.1"/>
</dbReference>
<dbReference type="InterPro" id="IPR030616">
    <property type="entry name" value="Aur-like"/>
</dbReference>
<evidence type="ECO:0000256" key="3">
    <source>
        <dbReference type="ARBA" id="ARBA00022741"/>
    </source>
</evidence>
<dbReference type="InterPro" id="IPR011009">
    <property type="entry name" value="Kinase-like_dom_sf"/>
</dbReference>
<organism evidence="8 9">
    <name type="scientific">Ichthyophthirius multifiliis</name>
    <name type="common">White spot disease agent</name>
    <name type="synonym">Ich</name>
    <dbReference type="NCBI Taxonomy" id="5932"/>
    <lineage>
        <taxon>Eukaryota</taxon>
        <taxon>Sar</taxon>
        <taxon>Alveolata</taxon>
        <taxon>Ciliophora</taxon>
        <taxon>Intramacronucleata</taxon>
        <taxon>Oligohymenophorea</taxon>
        <taxon>Hymenostomatida</taxon>
        <taxon>Ophryoglenina</taxon>
        <taxon>Ichthyophthirius</taxon>
    </lineage>
</organism>
<keyword evidence="5 6" id="KW-0067">ATP-binding</keyword>
<dbReference type="InterPro" id="IPR000719">
    <property type="entry name" value="Prot_kinase_dom"/>
</dbReference>
<evidence type="ECO:0000256" key="6">
    <source>
        <dbReference type="PIRSR" id="PIRSR630616-2"/>
    </source>
</evidence>
<keyword evidence="9" id="KW-1185">Reference proteome</keyword>
<dbReference type="PROSITE" id="PS50011">
    <property type="entry name" value="PROTEIN_KINASE_DOM"/>
    <property type="match status" value="1"/>
</dbReference>
<evidence type="ECO:0000259" key="7">
    <source>
        <dbReference type="PROSITE" id="PS50011"/>
    </source>
</evidence>
<dbReference type="Proteomes" id="UP000008983">
    <property type="component" value="Unassembled WGS sequence"/>
</dbReference>
<dbReference type="STRING" id="857967.G0QUF0"/>
<dbReference type="Pfam" id="PF00069">
    <property type="entry name" value="Pkinase"/>
    <property type="match status" value="1"/>
</dbReference>
<feature type="domain" description="Protein kinase" evidence="7">
    <location>
        <begin position="1"/>
        <end position="121"/>
    </location>
</feature>
<protein>
    <recommendedName>
        <fullName evidence="7">Protein kinase domain-containing protein</fullName>
    </recommendedName>
</protein>
<evidence type="ECO:0000256" key="4">
    <source>
        <dbReference type="ARBA" id="ARBA00022777"/>
    </source>
</evidence>
<evidence type="ECO:0000313" key="9">
    <source>
        <dbReference type="Proteomes" id="UP000008983"/>
    </source>
</evidence>
<name>G0QUF0_ICHMU</name>
<evidence type="ECO:0000313" key="8">
    <source>
        <dbReference type="EMBL" id="EGR31146.1"/>
    </source>
</evidence>
<dbReference type="EMBL" id="GL983911">
    <property type="protein sequence ID" value="EGR31146.1"/>
    <property type="molecule type" value="Genomic_DNA"/>
</dbReference>
<evidence type="ECO:0000256" key="5">
    <source>
        <dbReference type="ARBA" id="ARBA00022840"/>
    </source>
</evidence>
<keyword evidence="1" id="KW-0723">Serine/threonine-protein kinase</keyword>
<evidence type="ECO:0000256" key="1">
    <source>
        <dbReference type="ARBA" id="ARBA00022527"/>
    </source>
</evidence>
<keyword evidence="3 6" id="KW-0547">Nucleotide-binding</keyword>
<feature type="binding site" evidence="6">
    <location>
        <position position="11"/>
    </location>
    <ligand>
        <name>ATP</name>
        <dbReference type="ChEBI" id="CHEBI:30616"/>
    </ligand>
</feature>
<dbReference type="OMA" id="TETAKHC"/>
<gene>
    <name evidence="8" type="ORF">IMG5_116760</name>
</gene>
<dbReference type="eggNOG" id="KOG0580">
    <property type="taxonomic scope" value="Eukaryota"/>
</dbReference>
<dbReference type="GO" id="GO:0005524">
    <property type="term" value="F:ATP binding"/>
    <property type="evidence" value="ECO:0007669"/>
    <property type="project" value="UniProtKB-KW"/>
</dbReference>
<accession>G0QUF0</accession>